<proteinExistence type="predicted"/>
<feature type="transmembrane region" description="Helical" evidence="1">
    <location>
        <begin position="146"/>
        <end position="163"/>
    </location>
</feature>
<dbReference type="SUPFAM" id="SSF56672">
    <property type="entry name" value="DNA/RNA polymerases"/>
    <property type="match status" value="1"/>
</dbReference>
<organism evidence="2 3">
    <name type="scientific">Tegillarca granosa</name>
    <name type="common">Malaysian cockle</name>
    <name type="synonym">Anadara granosa</name>
    <dbReference type="NCBI Taxonomy" id="220873"/>
    <lineage>
        <taxon>Eukaryota</taxon>
        <taxon>Metazoa</taxon>
        <taxon>Spiralia</taxon>
        <taxon>Lophotrochozoa</taxon>
        <taxon>Mollusca</taxon>
        <taxon>Bivalvia</taxon>
        <taxon>Autobranchia</taxon>
        <taxon>Pteriomorphia</taxon>
        <taxon>Arcoida</taxon>
        <taxon>Arcoidea</taxon>
        <taxon>Arcidae</taxon>
        <taxon>Tegillarca</taxon>
    </lineage>
</organism>
<keyword evidence="3" id="KW-1185">Reference proteome</keyword>
<dbReference type="EMBL" id="JARBDR010000811">
    <property type="protein sequence ID" value="KAJ8306736.1"/>
    <property type="molecule type" value="Genomic_DNA"/>
</dbReference>
<reference evidence="2 3" key="1">
    <citation type="submission" date="2022-12" db="EMBL/GenBank/DDBJ databases">
        <title>Chromosome-level genome of Tegillarca granosa.</title>
        <authorList>
            <person name="Kim J."/>
        </authorList>
    </citation>
    <scope>NUCLEOTIDE SEQUENCE [LARGE SCALE GENOMIC DNA]</scope>
    <source>
        <strain evidence="2">Teg-2019</strain>
        <tissue evidence="2">Adductor muscle</tissue>
    </source>
</reference>
<gene>
    <name evidence="2" type="ORF">KUTeg_015777</name>
</gene>
<sequence>MSKPSDPNDCSNNISVQNGRLVITPKVQAVKITDIQKWTDAILIFSSIYQLTRNVLLAFSSASRTNGLGWLNYDIQFQLKKDILICHGMTSIRNYVFYICTVVTLILYKHHPLFSPINAMITIIKVFVQKPLVLIFMSVYNVHKGILVLNVNLLFLIMLALGLELHNQSNLLPQVLQLIDPALKFENQFQEIEYRAKTPVKHWVLRKMLKLYNSHDAEILYDVFFSGFRINYDGPRYATECKKLKPAFLFEHEELKTIVKENNWPFLYKPFSNLRISPIALVPKHDGSRRLIHHLSYPKGSSVNDYIVEKYCSVKYTSFETALSMLASFGRAFRLLPIHPSDFELLGYKICNLYFIDECLLLGCSISCLRNFPHLRNGIISKSPSNEYYQSMTLFTNICNELYVPLAHEKTIVPSPMLTFLGLEIDTNEMCAKIPPEKLSRLKHSLQELLGKKAIPSARAFNRRFYDAMTGLSKPFHRIRVNVEMKEDI</sequence>
<dbReference type="InterPro" id="IPR052055">
    <property type="entry name" value="Hepadnavirus_pol/RT"/>
</dbReference>
<dbReference type="PANTHER" id="PTHR33050:SF8">
    <property type="entry name" value="REVERSE TRANSCRIPTASE DOMAIN-CONTAINING PROTEIN"/>
    <property type="match status" value="1"/>
</dbReference>
<evidence type="ECO:0000313" key="3">
    <source>
        <dbReference type="Proteomes" id="UP001217089"/>
    </source>
</evidence>
<keyword evidence="1" id="KW-0472">Membrane</keyword>
<feature type="transmembrane region" description="Helical" evidence="1">
    <location>
        <begin position="95"/>
        <end position="111"/>
    </location>
</feature>
<accession>A0ABQ9EQV1</accession>
<feature type="transmembrane region" description="Helical" evidence="1">
    <location>
        <begin position="117"/>
        <end position="139"/>
    </location>
</feature>
<dbReference type="Proteomes" id="UP001217089">
    <property type="component" value="Unassembled WGS sequence"/>
</dbReference>
<name>A0ABQ9EQV1_TEGGR</name>
<evidence type="ECO:0000256" key="1">
    <source>
        <dbReference type="SAM" id="Phobius"/>
    </source>
</evidence>
<dbReference type="PANTHER" id="PTHR33050">
    <property type="entry name" value="REVERSE TRANSCRIPTASE DOMAIN-CONTAINING PROTEIN"/>
    <property type="match status" value="1"/>
</dbReference>
<keyword evidence="1" id="KW-0812">Transmembrane</keyword>
<comment type="caution">
    <text evidence="2">The sequence shown here is derived from an EMBL/GenBank/DDBJ whole genome shotgun (WGS) entry which is preliminary data.</text>
</comment>
<evidence type="ECO:0000313" key="2">
    <source>
        <dbReference type="EMBL" id="KAJ8306736.1"/>
    </source>
</evidence>
<keyword evidence="1" id="KW-1133">Transmembrane helix</keyword>
<protein>
    <submittedName>
        <fullName evidence="2">Uncharacterized protein</fullName>
    </submittedName>
</protein>
<dbReference type="InterPro" id="IPR043502">
    <property type="entry name" value="DNA/RNA_pol_sf"/>
</dbReference>